<dbReference type="AlphaFoldDB" id="W6MAD6"/>
<dbReference type="PANTHER" id="PTHR30007">
    <property type="entry name" value="PHP DOMAIN PROTEIN"/>
    <property type="match status" value="1"/>
</dbReference>
<dbReference type="STRING" id="1400863.BN873_350141"/>
<dbReference type="Proteomes" id="UP000035760">
    <property type="component" value="Unassembled WGS sequence"/>
</dbReference>
<protein>
    <recommendedName>
        <fullName evidence="1">Insertion element IS402-like domain-containing protein</fullName>
    </recommendedName>
</protein>
<dbReference type="RefSeq" id="WP_048673431.1">
    <property type="nucleotide sequence ID" value="NZ_CBTJ020000042.1"/>
</dbReference>
<organism evidence="2 3">
    <name type="scientific">Candidatus Competibacter denitrificans Run_A_D11</name>
    <dbReference type="NCBI Taxonomy" id="1400863"/>
    <lineage>
        <taxon>Bacteria</taxon>
        <taxon>Pseudomonadati</taxon>
        <taxon>Pseudomonadota</taxon>
        <taxon>Gammaproteobacteria</taxon>
        <taxon>Candidatus Competibacteraceae</taxon>
        <taxon>Candidatus Competibacter</taxon>
    </lineage>
</organism>
<evidence type="ECO:0000259" key="1">
    <source>
        <dbReference type="Pfam" id="PF13340"/>
    </source>
</evidence>
<comment type="caution">
    <text evidence="2">The sequence shown here is derived from an EMBL/GenBank/DDBJ whole genome shotgun (WGS) entry which is preliminary data.</text>
</comment>
<proteinExistence type="predicted"/>
<evidence type="ECO:0000313" key="2">
    <source>
        <dbReference type="EMBL" id="CDI02885.1"/>
    </source>
</evidence>
<name>W6MAD6_9GAMM</name>
<reference evidence="2" key="2">
    <citation type="submission" date="2014-03" db="EMBL/GenBank/DDBJ databases">
        <title>Candidatus Competibacter-lineage genomes retrieved from metagenomes reveal functional metabolic diversity.</title>
        <authorList>
            <person name="McIlroy S.J."/>
            <person name="Albertsen M."/>
            <person name="Andresen E.K."/>
            <person name="Saunders A.M."/>
            <person name="Kristiansen R."/>
            <person name="Stokholm-Bjerregaard M."/>
            <person name="Nielsen K.L."/>
            <person name="Nielsen P.H."/>
        </authorList>
    </citation>
    <scope>NUCLEOTIDE SEQUENCE</scope>
    <source>
        <strain evidence="2">Run_A_D11</strain>
    </source>
</reference>
<dbReference type="InterPro" id="IPR025161">
    <property type="entry name" value="IS402-like_dom"/>
</dbReference>
<dbReference type="PANTHER" id="PTHR30007:SF0">
    <property type="entry name" value="TRANSPOSASE"/>
    <property type="match status" value="1"/>
</dbReference>
<gene>
    <name evidence="2" type="ORF">BN873_350141</name>
</gene>
<dbReference type="OrthoDB" id="1551210at2"/>
<feature type="domain" description="Insertion element IS402-like" evidence="1">
    <location>
        <begin position="21"/>
        <end position="94"/>
    </location>
</feature>
<keyword evidence="3" id="KW-1185">Reference proteome</keyword>
<evidence type="ECO:0000313" key="3">
    <source>
        <dbReference type="Proteomes" id="UP000035760"/>
    </source>
</evidence>
<sequence>MWTVENRRRYNRDTLRYPSDLTEEEWSLVEPLIRPAKPGGNRRRVNVREVMNGILYVLSTGCQWRAVPKDLPPRSTLFGYLDLWIYDGTLDDLHTVLYEPCRVQGGGDPEPKTALIGRQRVKSAEKGGHGLTLRAMMRVNASRARNTRSRLIPRG</sequence>
<accession>W6MAD6</accession>
<dbReference type="EMBL" id="CBTJ020000042">
    <property type="protein sequence ID" value="CDI02885.1"/>
    <property type="molecule type" value="Genomic_DNA"/>
</dbReference>
<dbReference type="Pfam" id="PF13340">
    <property type="entry name" value="DUF4096"/>
    <property type="match status" value="1"/>
</dbReference>
<reference evidence="2" key="1">
    <citation type="submission" date="2013-07" db="EMBL/GenBank/DDBJ databases">
        <authorList>
            <person name="McIlroy S."/>
        </authorList>
    </citation>
    <scope>NUCLEOTIDE SEQUENCE [LARGE SCALE GENOMIC DNA]</scope>
    <source>
        <strain evidence="2">Run_A_D11</strain>
    </source>
</reference>